<keyword evidence="6 8" id="KW-1133">Transmembrane helix</keyword>
<dbReference type="Proteomes" id="UP000248918">
    <property type="component" value="Unassembled WGS sequence"/>
</dbReference>
<evidence type="ECO:0000313" key="9">
    <source>
        <dbReference type="EMBL" id="RAS38985.1"/>
    </source>
</evidence>
<comment type="subcellular location">
    <subcellularLocation>
        <location evidence="1">Cell membrane</location>
        <topology evidence="1">Multi-pass membrane protein</topology>
    </subcellularLocation>
</comment>
<comment type="caution">
    <text evidence="9">The sequence shown here is derived from an EMBL/GenBank/DDBJ whole genome shotgun (WGS) entry which is preliminary data.</text>
</comment>
<feature type="transmembrane region" description="Helical" evidence="8">
    <location>
        <begin position="6"/>
        <end position="25"/>
    </location>
</feature>
<evidence type="ECO:0000256" key="5">
    <source>
        <dbReference type="ARBA" id="ARBA00022692"/>
    </source>
</evidence>
<keyword evidence="4" id="KW-1003">Cell membrane</keyword>
<feature type="transmembrane region" description="Helical" evidence="8">
    <location>
        <begin position="59"/>
        <end position="81"/>
    </location>
</feature>
<dbReference type="Pfam" id="PF01594">
    <property type="entry name" value="AI-2E_transport"/>
    <property type="match status" value="1"/>
</dbReference>
<dbReference type="AlphaFoldDB" id="A0A329D8N4"/>
<reference evidence="9 10" key="1">
    <citation type="submission" date="2018-06" db="EMBL/GenBank/DDBJ databases">
        <title>Genomic Encyclopedia of Type Strains, Phase III (KMG-III): the genomes of soil and plant-associated and newly described type strains.</title>
        <authorList>
            <person name="Whitman W."/>
        </authorList>
    </citation>
    <scope>NUCLEOTIDE SEQUENCE [LARGE SCALE GENOMIC DNA]</scope>
    <source>
        <strain evidence="9 10">LMG 23644</strain>
    </source>
</reference>
<dbReference type="InterPro" id="IPR002549">
    <property type="entry name" value="AI-2E-like"/>
</dbReference>
<proteinExistence type="inferred from homology"/>
<evidence type="ECO:0000256" key="4">
    <source>
        <dbReference type="ARBA" id="ARBA00022475"/>
    </source>
</evidence>
<feature type="transmembrane region" description="Helical" evidence="8">
    <location>
        <begin position="190"/>
        <end position="213"/>
    </location>
</feature>
<comment type="similarity">
    <text evidence="2">Belongs to the autoinducer-2 exporter (AI-2E) (TC 2.A.86) family.</text>
</comment>
<gene>
    <name evidence="9" type="ORF">BX591_101315</name>
</gene>
<dbReference type="EMBL" id="QLTK01000001">
    <property type="protein sequence ID" value="RAS38985.1"/>
    <property type="molecule type" value="Genomic_DNA"/>
</dbReference>
<evidence type="ECO:0000256" key="7">
    <source>
        <dbReference type="ARBA" id="ARBA00023136"/>
    </source>
</evidence>
<organism evidence="9 10">
    <name type="scientific">Paraburkholderia bryophila</name>
    <dbReference type="NCBI Taxonomy" id="420952"/>
    <lineage>
        <taxon>Bacteria</taxon>
        <taxon>Pseudomonadati</taxon>
        <taxon>Pseudomonadota</taxon>
        <taxon>Betaproteobacteria</taxon>
        <taxon>Burkholderiales</taxon>
        <taxon>Burkholderiaceae</taxon>
        <taxon>Paraburkholderia</taxon>
    </lineage>
</organism>
<keyword evidence="5 8" id="KW-0812">Transmembrane</keyword>
<feature type="transmembrane region" description="Helical" evidence="8">
    <location>
        <begin position="254"/>
        <end position="275"/>
    </location>
</feature>
<keyword evidence="3" id="KW-0813">Transport</keyword>
<dbReference type="PANTHER" id="PTHR21716">
    <property type="entry name" value="TRANSMEMBRANE PROTEIN"/>
    <property type="match status" value="1"/>
</dbReference>
<dbReference type="GO" id="GO:0005886">
    <property type="term" value="C:plasma membrane"/>
    <property type="evidence" value="ECO:0007669"/>
    <property type="project" value="UniProtKB-SubCell"/>
</dbReference>
<evidence type="ECO:0000256" key="6">
    <source>
        <dbReference type="ARBA" id="ARBA00022989"/>
    </source>
</evidence>
<keyword evidence="7 8" id="KW-0472">Membrane</keyword>
<evidence type="ECO:0000313" key="10">
    <source>
        <dbReference type="Proteomes" id="UP000248918"/>
    </source>
</evidence>
<accession>A0A329D8N4</accession>
<protein>
    <submittedName>
        <fullName evidence="9">Putative PurR-regulated permease PerM</fullName>
    </submittedName>
</protein>
<evidence type="ECO:0000256" key="3">
    <source>
        <dbReference type="ARBA" id="ARBA00022448"/>
    </source>
</evidence>
<sequence>MTTTPGSVAQTTTGVAAGLAILYFLRPVLVPFFLAVLLRILIAGIVSLVIRLLPRAPKWLILVATAAIVGFSAYSIFIVILQGMSDLIKQAPVIPAQLDSLIRSVSVGFGRKFDLASVLGLVDFPALEHGLAAGVGDAVSKAFLTLFFFVFMLLGPGSDADPKIIKATTNEARANSQRVVLSKITRRVQAYLVSQTAINLAIAAISAAVFRFAELPDTAFWSVTVFLLAFMPVVGPFVASVVPAVFAAIHSGSVAVPLGVFVIVLAVFQIAHNLIMPKVQAKSTNTDPLIGIFALGIWTLLWGVPGAILATPLTVLMMVIAAQFESTRWLAILMSHDGVPDAVDAVDAQLPGG</sequence>
<evidence type="ECO:0000256" key="2">
    <source>
        <dbReference type="ARBA" id="ARBA00009773"/>
    </source>
</evidence>
<evidence type="ECO:0000256" key="8">
    <source>
        <dbReference type="SAM" id="Phobius"/>
    </source>
</evidence>
<name>A0A329D8N4_9BURK</name>
<feature type="transmembrane region" description="Helical" evidence="8">
    <location>
        <begin position="32"/>
        <end position="53"/>
    </location>
</feature>
<dbReference type="PANTHER" id="PTHR21716:SF53">
    <property type="entry name" value="PERMEASE PERM-RELATED"/>
    <property type="match status" value="1"/>
</dbReference>
<feature type="transmembrane region" description="Helical" evidence="8">
    <location>
        <begin position="219"/>
        <end position="242"/>
    </location>
</feature>
<feature type="transmembrane region" description="Helical" evidence="8">
    <location>
        <begin position="295"/>
        <end position="320"/>
    </location>
</feature>
<evidence type="ECO:0000256" key="1">
    <source>
        <dbReference type="ARBA" id="ARBA00004651"/>
    </source>
</evidence>